<sequence length="315" mass="34913">MSTTVAVAGGTRGIGRAIAEAISRKDNIEVKILSRSANPELEVETGISIITVDYSNVDALTKVLVDNKIDTVISTLFVTFDGSGQVNLVKAAEASQYTRRFVPSIWGIPYSRTQVGDIGMDIGKSKLDAVEALQKTSLEYTLFYVGYFLDYWGYPRVKSFQRQNYIAVDIENKRAAIPGTGNTPVAFTHSLDIAEFVAASLDLPKWELESYVIGDIVTWNDLLRIAEDVTGKAFEVTYDDLDTLLAGKITELPSHPSLYSQMPKEQIQALFATFGVWFEKGLFNLQPTIKPLNEVFPNIKVRTVREVIAAGWKQV</sequence>
<evidence type="ECO:0000256" key="2">
    <source>
        <dbReference type="ARBA" id="ARBA00022857"/>
    </source>
</evidence>
<evidence type="ECO:0000313" key="6">
    <source>
        <dbReference type="Proteomes" id="UP001583177"/>
    </source>
</evidence>
<dbReference type="PANTHER" id="PTHR47706">
    <property type="entry name" value="NMRA-LIKE FAMILY PROTEIN"/>
    <property type="match status" value="1"/>
</dbReference>
<gene>
    <name evidence="5" type="ORF">Daus18300_011676</name>
</gene>
<dbReference type="EMBL" id="JAWRVE010000145">
    <property type="protein sequence ID" value="KAL1853934.1"/>
    <property type="molecule type" value="Genomic_DNA"/>
</dbReference>
<dbReference type="SUPFAM" id="SSF51735">
    <property type="entry name" value="NAD(P)-binding Rossmann-fold domains"/>
    <property type="match status" value="1"/>
</dbReference>
<feature type="domain" description="NmrA-like" evidence="4">
    <location>
        <begin position="2"/>
        <end position="289"/>
    </location>
</feature>
<evidence type="ECO:0000313" key="5">
    <source>
        <dbReference type="EMBL" id="KAL1853934.1"/>
    </source>
</evidence>
<name>A0ABR3W5W2_9PEZI</name>
<organism evidence="5 6">
    <name type="scientific">Diaporthe australafricana</name>
    <dbReference type="NCBI Taxonomy" id="127596"/>
    <lineage>
        <taxon>Eukaryota</taxon>
        <taxon>Fungi</taxon>
        <taxon>Dikarya</taxon>
        <taxon>Ascomycota</taxon>
        <taxon>Pezizomycotina</taxon>
        <taxon>Sordariomycetes</taxon>
        <taxon>Sordariomycetidae</taxon>
        <taxon>Diaporthales</taxon>
        <taxon>Diaporthaceae</taxon>
        <taxon>Diaporthe</taxon>
    </lineage>
</organism>
<dbReference type="Proteomes" id="UP001583177">
    <property type="component" value="Unassembled WGS sequence"/>
</dbReference>
<dbReference type="Pfam" id="PF05368">
    <property type="entry name" value="NmrA"/>
    <property type="match status" value="1"/>
</dbReference>
<protein>
    <recommendedName>
        <fullName evidence="4">NmrA-like domain-containing protein</fullName>
    </recommendedName>
</protein>
<dbReference type="InterPro" id="IPR008030">
    <property type="entry name" value="NmrA-like"/>
</dbReference>
<keyword evidence="3" id="KW-0560">Oxidoreductase</keyword>
<evidence type="ECO:0000256" key="3">
    <source>
        <dbReference type="ARBA" id="ARBA00023002"/>
    </source>
</evidence>
<keyword evidence="6" id="KW-1185">Reference proteome</keyword>
<reference evidence="5 6" key="1">
    <citation type="journal article" date="2024" name="IMA Fungus">
        <title>IMA Genome - F19 : A genome assembly and annotation guide to empower mycologists, including annotated draft genome sequences of Ceratocystis pirilliformis, Diaporthe australafricana, Fusarium ophioides, Paecilomyces lecythidis, and Sporothrix stenoceras.</title>
        <authorList>
            <person name="Aylward J."/>
            <person name="Wilson A.M."/>
            <person name="Visagie C.M."/>
            <person name="Spraker J."/>
            <person name="Barnes I."/>
            <person name="Buitendag C."/>
            <person name="Ceriani C."/>
            <person name="Del Mar Angel L."/>
            <person name="du Plessis D."/>
            <person name="Fuchs T."/>
            <person name="Gasser K."/>
            <person name="Kramer D."/>
            <person name="Li W."/>
            <person name="Munsamy K."/>
            <person name="Piso A."/>
            <person name="Price J.L."/>
            <person name="Sonnekus B."/>
            <person name="Thomas C."/>
            <person name="van der Nest A."/>
            <person name="van Dijk A."/>
            <person name="van Heerden A."/>
            <person name="van Vuuren N."/>
            <person name="Yilmaz N."/>
            <person name="Duong T.A."/>
            <person name="van der Merwe N.A."/>
            <person name="Wingfield M.J."/>
            <person name="Wingfield B.D."/>
        </authorList>
    </citation>
    <scope>NUCLEOTIDE SEQUENCE [LARGE SCALE GENOMIC DNA]</scope>
    <source>
        <strain evidence="5 6">CMW 18300</strain>
    </source>
</reference>
<dbReference type="Gene3D" id="3.90.25.10">
    <property type="entry name" value="UDP-galactose 4-epimerase, domain 1"/>
    <property type="match status" value="1"/>
</dbReference>
<keyword evidence="2" id="KW-0521">NADP</keyword>
<comment type="caution">
    <text evidence="5">The sequence shown here is derived from an EMBL/GenBank/DDBJ whole genome shotgun (WGS) entry which is preliminary data.</text>
</comment>
<evidence type="ECO:0000259" key="4">
    <source>
        <dbReference type="Pfam" id="PF05368"/>
    </source>
</evidence>
<accession>A0ABR3W5W2</accession>
<dbReference type="PANTHER" id="PTHR47706:SF4">
    <property type="entry name" value="NMRA-LIKE DOMAIN-CONTAINING PROTEIN"/>
    <property type="match status" value="1"/>
</dbReference>
<dbReference type="InterPro" id="IPR036291">
    <property type="entry name" value="NAD(P)-bd_dom_sf"/>
</dbReference>
<proteinExistence type="inferred from homology"/>
<comment type="similarity">
    <text evidence="1">Belongs to the NmrA-type oxidoreductase family. Isoflavone reductase subfamily.</text>
</comment>
<dbReference type="InterPro" id="IPR051609">
    <property type="entry name" value="NmrA/Isoflavone_reductase-like"/>
</dbReference>
<evidence type="ECO:0000256" key="1">
    <source>
        <dbReference type="ARBA" id="ARBA00005725"/>
    </source>
</evidence>
<dbReference type="Gene3D" id="3.40.50.720">
    <property type="entry name" value="NAD(P)-binding Rossmann-like Domain"/>
    <property type="match status" value="1"/>
</dbReference>